<comment type="similarity">
    <text evidence="3 4">In the N-terminal section; belongs to the HFCD (homo-oligomeric flavin containing Cys decarboxylase) superfamily.</text>
</comment>
<proteinExistence type="inferred from homology"/>
<dbReference type="EMBL" id="OUUY01000149">
    <property type="protein sequence ID" value="SPQ02182.1"/>
    <property type="molecule type" value="Genomic_DNA"/>
</dbReference>
<keyword evidence="3" id="KW-0511">Multifunctional enzyme</keyword>
<comment type="pathway">
    <text evidence="3 4">Cofactor biosynthesis; coenzyme A biosynthesis; CoA from (R)-pantothenate: step 2/5.</text>
</comment>
<feature type="region of interest" description="Phosphopantothenoylcysteine decarboxylase" evidence="3">
    <location>
        <begin position="1"/>
        <end position="198"/>
    </location>
</feature>
<keyword evidence="3" id="KW-0479">Metal-binding</keyword>
<evidence type="ECO:0000313" key="7">
    <source>
        <dbReference type="EMBL" id="SPQ02182.1"/>
    </source>
</evidence>
<feature type="domain" description="Flavoprotein" evidence="5">
    <location>
        <begin position="19"/>
        <end position="188"/>
    </location>
</feature>
<evidence type="ECO:0000256" key="1">
    <source>
        <dbReference type="ARBA" id="ARBA00022793"/>
    </source>
</evidence>
<evidence type="ECO:0000256" key="4">
    <source>
        <dbReference type="RuleBase" id="RU364078"/>
    </source>
</evidence>
<feature type="active site" description="Proton donor" evidence="3">
    <location>
        <position position="167"/>
    </location>
</feature>
<feature type="binding site" evidence="3">
    <location>
        <position position="298"/>
    </location>
    <ligand>
        <name>CTP</name>
        <dbReference type="ChEBI" id="CHEBI:37563"/>
    </ligand>
</feature>
<comment type="cofactor">
    <cofactor evidence="3">
        <name>Mg(2+)</name>
        <dbReference type="ChEBI" id="CHEBI:18420"/>
    </cofactor>
</comment>
<dbReference type="GO" id="GO:0015937">
    <property type="term" value="P:coenzyme A biosynthetic process"/>
    <property type="evidence" value="ECO:0007669"/>
    <property type="project" value="UniProtKB-UniRule"/>
</dbReference>
<organism evidence="7 8">
    <name type="scientific">Candidatus Sulfobium mesophilum</name>
    <dbReference type="NCBI Taxonomy" id="2016548"/>
    <lineage>
        <taxon>Bacteria</taxon>
        <taxon>Pseudomonadati</taxon>
        <taxon>Nitrospirota</taxon>
        <taxon>Nitrospiria</taxon>
        <taxon>Nitrospirales</taxon>
        <taxon>Nitrospiraceae</taxon>
        <taxon>Candidatus Sulfobium</taxon>
    </lineage>
</organism>
<reference evidence="8" key="1">
    <citation type="submission" date="2018-03" db="EMBL/GenBank/DDBJ databases">
        <authorList>
            <person name="Zecchin S."/>
        </authorList>
    </citation>
    <scope>NUCLEOTIDE SEQUENCE [LARGE SCALE GENOMIC DNA]</scope>
</reference>
<gene>
    <name evidence="7" type="primary">dfp</name>
    <name evidence="3" type="synonym">coaBC</name>
    <name evidence="7" type="ORF">NBG4_970009</name>
</gene>
<evidence type="ECO:0000256" key="3">
    <source>
        <dbReference type="HAMAP-Rule" id="MF_02225"/>
    </source>
</evidence>
<dbReference type="Proteomes" id="UP000245125">
    <property type="component" value="Unassembled WGS sequence"/>
</dbReference>
<dbReference type="GO" id="GO:0071513">
    <property type="term" value="C:phosphopantothenoylcysteine decarboxylase complex"/>
    <property type="evidence" value="ECO:0007669"/>
    <property type="project" value="TreeGrafter"/>
</dbReference>
<comment type="cofactor">
    <cofactor evidence="3">
        <name>FMN</name>
        <dbReference type="ChEBI" id="CHEBI:58210"/>
    </cofactor>
    <text evidence="3">Binds 1 FMN per subunit.</text>
</comment>
<protein>
    <recommendedName>
        <fullName evidence="3">Coenzyme A biosynthesis bifunctional protein CoaBC</fullName>
    </recommendedName>
    <alternativeName>
        <fullName evidence="3">DNA/pantothenate metabolism flavoprotein</fullName>
    </alternativeName>
    <alternativeName>
        <fullName evidence="3">Phosphopantothenoylcysteine synthetase/decarboxylase</fullName>
        <shortName evidence="3">PPCS-PPCDC</shortName>
    </alternativeName>
    <domain>
        <recommendedName>
            <fullName evidence="3">Phosphopantothenoylcysteine decarboxylase</fullName>
            <shortName evidence="3">PPC decarboxylase</shortName>
            <shortName evidence="3">PPC-DC</shortName>
            <ecNumber evidence="3">4.1.1.36</ecNumber>
        </recommendedName>
        <alternativeName>
            <fullName evidence="3">CoaC</fullName>
        </alternativeName>
    </domain>
    <domain>
        <recommendedName>
            <fullName evidence="3">Phosphopantothenate--cysteine ligase</fullName>
            <ecNumber evidence="3">6.3.2.5</ecNumber>
        </recommendedName>
        <alternativeName>
            <fullName evidence="3">CoaB</fullName>
        </alternativeName>
        <alternativeName>
            <fullName evidence="3">Phosphopantothenoylcysteine synthetase</fullName>
            <shortName evidence="3">PPC synthetase</shortName>
            <shortName evidence="3">PPC-S</shortName>
        </alternativeName>
    </domain>
</protein>
<keyword evidence="3 4" id="KW-0288">FMN</keyword>
<sequence>MTSSSLRKRKKRLRILKNKRVLLGITGGIAAYKSIDLARRLGDEGASVVVAMTEAAKQFVTPLSLEVASQNKVYTSLFDEPMAHISLPSSADVMVIAPATADIIAKFAHGIADDLLSTCFLSYSGKVVIAPSMNWRMYENRIFGENLRKLLSTGVVQVGPERGDLACGEEGIGRMAEPAEIVETVMSALTEKDLAGEKMVITAGPTREYLDPVRFISNRSSGKMGYALARAARDRGASVILISGPSYLKKPQGVGFVGVETSAQMMKSVKQSVQGDTTVLVMAAAVADFSPAVTSRTKIEKTGDLNIPFRQTEDIISSVLGAGKRPYIIGFAAETGNNIARAQKKMKVKNMDMVVFNDVTEAGAGFDVDTNKVVIIDRKGKTRLEVMSKDSVADAIFDRFIEIKA</sequence>
<evidence type="ECO:0000259" key="6">
    <source>
        <dbReference type="Pfam" id="PF04127"/>
    </source>
</evidence>
<dbReference type="PANTHER" id="PTHR14359:SF6">
    <property type="entry name" value="PHOSPHOPANTOTHENOYLCYSTEINE DECARBOXYLASE"/>
    <property type="match status" value="1"/>
</dbReference>
<feature type="binding site" evidence="3">
    <location>
        <position position="331"/>
    </location>
    <ligand>
        <name>CTP</name>
        <dbReference type="ChEBI" id="CHEBI:37563"/>
    </ligand>
</feature>
<keyword evidence="8" id="KW-1185">Reference proteome</keyword>
<comment type="catalytic activity">
    <reaction evidence="3 4">
        <text>N-[(R)-4-phosphopantothenoyl]-L-cysteine + H(+) = (R)-4'-phosphopantetheine + CO2</text>
        <dbReference type="Rhea" id="RHEA:16793"/>
        <dbReference type="ChEBI" id="CHEBI:15378"/>
        <dbReference type="ChEBI" id="CHEBI:16526"/>
        <dbReference type="ChEBI" id="CHEBI:59458"/>
        <dbReference type="ChEBI" id="CHEBI:61723"/>
        <dbReference type="EC" id="4.1.1.36"/>
    </reaction>
</comment>
<dbReference type="EC" id="4.1.1.36" evidence="3"/>
<accession>A0A2U3QLB1</accession>
<dbReference type="Pfam" id="PF04127">
    <property type="entry name" value="DFP"/>
    <property type="match status" value="1"/>
</dbReference>
<comment type="catalytic activity">
    <reaction evidence="3 4">
        <text>(R)-4'-phosphopantothenate + L-cysteine + CTP = N-[(R)-4-phosphopantothenoyl]-L-cysteine + CMP + diphosphate + H(+)</text>
        <dbReference type="Rhea" id="RHEA:19397"/>
        <dbReference type="ChEBI" id="CHEBI:10986"/>
        <dbReference type="ChEBI" id="CHEBI:15378"/>
        <dbReference type="ChEBI" id="CHEBI:33019"/>
        <dbReference type="ChEBI" id="CHEBI:35235"/>
        <dbReference type="ChEBI" id="CHEBI:37563"/>
        <dbReference type="ChEBI" id="CHEBI:59458"/>
        <dbReference type="ChEBI" id="CHEBI:60377"/>
        <dbReference type="EC" id="6.3.2.5"/>
    </reaction>
</comment>
<dbReference type="GO" id="GO:0046872">
    <property type="term" value="F:metal ion binding"/>
    <property type="evidence" value="ECO:0007669"/>
    <property type="project" value="UniProtKB-KW"/>
</dbReference>
<dbReference type="UniPathway" id="UPA00241">
    <property type="reaction ID" value="UER00353"/>
</dbReference>
<dbReference type="InterPro" id="IPR007085">
    <property type="entry name" value="DNA/pantothenate-metab_flavo_C"/>
</dbReference>
<feature type="domain" description="DNA/pantothenate metabolism flavoprotein C-terminal" evidence="6">
    <location>
        <begin position="194"/>
        <end position="401"/>
    </location>
</feature>
<dbReference type="EC" id="6.3.2.5" evidence="3"/>
<evidence type="ECO:0000256" key="2">
    <source>
        <dbReference type="ARBA" id="ARBA00023239"/>
    </source>
</evidence>
<keyword evidence="3" id="KW-0460">Magnesium</keyword>
<dbReference type="AlphaFoldDB" id="A0A2U3QLB1"/>
<dbReference type="Gene3D" id="3.40.50.10300">
    <property type="entry name" value="CoaB-like"/>
    <property type="match status" value="1"/>
</dbReference>
<keyword evidence="3 4" id="KW-0285">Flavoprotein</keyword>
<comment type="pathway">
    <text evidence="3 4">Cofactor biosynthesis; coenzyme A biosynthesis; CoA from (R)-pantothenate: step 3/5.</text>
</comment>
<dbReference type="InterPro" id="IPR005252">
    <property type="entry name" value="CoaBC"/>
</dbReference>
<dbReference type="GO" id="GO:0010181">
    <property type="term" value="F:FMN binding"/>
    <property type="evidence" value="ECO:0007669"/>
    <property type="project" value="UniProtKB-UniRule"/>
</dbReference>
<dbReference type="SUPFAM" id="SSF52507">
    <property type="entry name" value="Homo-oligomeric flavin-containing Cys decarboxylases, HFCD"/>
    <property type="match status" value="1"/>
</dbReference>
<comment type="similarity">
    <text evidence="3 4">In the C-terminal section; belongs to the PPC synthetase family.</text>
</comment>
<comment type="function">
    <text evidence="4">Catalyzes two steps in the biosynthesis of coenzyme A. In the first step cysteine is conjugated to 4'-phosphopantothenate to form 4-phosphopantothenoylcysteine, in the latter compound is decarboxylated to form 4'-phosphopantotheine.</text>
</comment>
<dbReference type="GO" id="GO:0015941">
    <property type="term" value="P:pantothenate catabolic process"/>
    <property type="evidence" value="ECO:0007669"/>
    <property type="project" value="InterPro"/>
</dbReference>
<dbReference type="HAMAP" id="MF_02225">
    <property type="entry name" value="CoaBC"/>
    <property type="match status" value="1"/>
</dbReference>
<feature type="binding site" evidence="3">
    <location>
        <position position="345"/>
    </location>
    <ligand>
        <name>CTP</name>
        <dbReference type="ChEBI" id="CHEBI:37563"/>
    </ligand>
</feature>
<comment type="function">
    <text evidence="3">Catalyzes two sequential steps in the biosynthesis of coenzyme A. In the first step cysteine is conjugated to 4'-phosphopantothenate to form 4-phosphopantothenoylcysteine. In the second step the latter compound is decarboxylated to form 4'-phosphopantotheine.</text>
</comment>
<dbReference type="Pfam" id="PF02441">
    <property type="entry name" value="Flavoprotein"/>
    <property type="match status" value="1"/>
</dbReference>
<dbReference type="PANTHER" id="PTHR14359">
    <property type="entry name" value="HOMO-OLIGOMERIC FLAVIN CONTAINING CYS DECARBOXYLASE FAMILY"/>
    <property type="match status" value="1"/>
</dbReference>
<comment type="caution">
    <text evidence="3">Lacks conserved residue(s) required for the propagation of feature annotation.</text>
</comment>
<dbReference type="GO" id="GO:0004633">
    <property type="term" value="F:phosphopantothenoylcysteine decarboxylase activity"/>
    <property type="evidence" value="ECO:0007669"/>
    <property type="project" value="UniProtKB-UniRule"/>
</dbReference>
<dbReference type="GO" id="GO:0004632">
    <property type="term" value="F:phosphopantothenate--cysteine ligase activity"/>
    <property type="evidence" value="ECO:0007669"/>
    <property type="project" value="UniProtKB-UniRule"/>
</dbReference>
<keyword evidence="1 3" id="KW-0210">Decarboxylase</keyword>
<feature type="binding site" evidence="3">
    <location>
        <position position="288"/>
    </location>
    <ligand>
        <name>CTP</name>
        <dbReference type="ChEBI" id="CHEBI:37563"/>
    </ligand>
</feature>
<dbReference type="NCBIfam" id="TIGR00521">
    <property type="entry name" value="coaBC_dfp"/>
    <property type="match status" value="1"/>
</dbReference>
<keyword evidence="3 4" id="KW-0436">Ligase</keyword>
<dbReference type="SUPFAM" id="SSF102645">
    <property type="entry name" value="CoaB-like"/>
    <property type="match status" value="1"/>
</dbReference>
<dbReference type="InterPro" id="IPR003382">
    <property type="entry name" value="Flavoprotein"/>
</dbReference>
<dbReference type="InterPro" id="IPR035929">
    <property type="entry name" value="CoaB-like_sf"/>
</dbReference>
<evidence type="ECO:0000313" key="8">
    <source>
        <dbReference type="Proteomes" id="UP000245125"/>
    </source>
</evidence>
<keyword evidence="2 3" id="KW-0456">Lyase</keyword>
<evidence type="ECO:0000259" key="5">
    <source>
        <dbReference type="Pfam" id="PF02441"/>
    </source>
</evidence>
<dbReference type="Gene3D" id="3.40.50.1950">
    <property type="entry name" value="Flavin prenyltransferase-like"/>
    <property type="match status" value="1"/>
</dbReference>
<feature type="region of interest" description="Phosphopantothenate--cysteine ligase" evidence="3">
    <location>
        <begin position="199"/>
        <end position="405"/>
    </location>
</feature>
<dbReference type="InterPro" id="IPR036551">
    <property type="entry name" value="Flavin_trans-like"/>
</dbReference>
<name>A0A2U3QLB1_9BACT</name>
<feature type="binding site" evidence="3">
    <location>
        <position position="349"/>
    </location>
    <ligand>
        <name>CTP</name>
        <dbReference type="ChEBI" id="CHEBI:37563"/>
    </ligand>
</feature>